<dbReference type="EMBL" id="JAKLMC020000012">
    <property type="protein sequence ID" value="KAK5953167.1"/>
    <property type="molecule type" value="Genomic_DNA"/>
</dbReference>
<feature type="transmembrane region" description="Helical" evidence="1">
    <location>
        <begin position="38"/>
        <end position="58"/>
    </location>
</feature>
<comment type="caution">
    <text evidence="2">The sequence shown here is derived from an EMBL/GenBank/DDBJ whole genome shotgun (WGS) entry which is preliminary data.</text>
</comment>
<keyword evidence="1" id="KW-0472">Membrane</keyword>
<organism evidence="2 3">
    <name type="scientific">Knufia fluminis</name>
    <dbReference type="NCBI Taxonomy" id="191047"/>
    <lineage>
        <taxon>Eukaryota</taxon>
        <taxon>Fungi</taxon>
        <taxon>Dikarya</taxon>
        <taxon>Ascomycota</taxon>
        <taxon>Pezizomycotina</taxon>
        <taxon>Eurotiomycetes</taxon>
        <taxon>Chaetothyriomycetidae</taxon>
        <taxon>Chaetothyriales</taxon>
        <taxon>Trichomeriaceae</taxon>
        <taxon>Knufia</taxon>
    </lineage>
</organism>
<accession>A0AAN8IMG7</accession>
<keyword evidence="3" id="KW-1185">Reference proteome</keyword>
<protein>
    <submittedName>
        <fullName evidence="2">Uncharacterized protein</fullName>
    </submittedName>
</protein>
<sequence length="692" mass="77838">MKQQLVLRNASSALATSRLMLELAWSSRNSMGKPSLRAWSIGLVAMFYAILFMVASIFSNKAVSKASANGASPVLLRSTTCGIWNQTYYDMVENQMYTDHEEFGTFVQYAAKRVHDVQRSLQYAQECYLSQAAFTDTSSSCRTLKKPTVGSVTSGTGLCPFEAQLCHDSADVVVLDTGEIDSHDDLGINARPADRLKYRRITTCAVLNGTSQVRGWNGSIESSSTIESSPETAYAYYGPSFNQKTPWTYSYSNFASFYANFSGEITAPYLVDIEQVRPAYASNDFQPIPELAQENIDLNLIFLSFTGMYLGRVNDPWFSATDERLFDNKMPFLRSRFARDKAISAIGCTEQHRFCTDDGICTGYLGFDQVQNVERFNASLTSKQNVTRDRLTRAIADSRLWMVVKNLQKTTTPLLASNTTFAGNSGAVLSQALPDNQWKRELEYWHAIAMAQLQRAVVQWATGQIAAEPQYLLRPTEPQDIWFCKNMVVPSSLYQSFSVVALILIICFGTIITITSLVIERLETLIRRWFRKSSPRKYWDHDDMLELRRTTTKAGWKPPPLPKDDGYCPASRRQIETNGRRISSTAAFVFNGRRCSSQALPRDDPAFQRVTAHRTSSPTSRPIRPDVSPWPLRDSWMSISLHSLDLAPRVVATSMVDERQSMASPAPVLNARPIVMNENLYGECYRGPRPFP</sequence>
<dbReference type="Proteomes" id="UP001316803">
    <property type="component" value="Unassembled WGS sequence"/>
</dbReference>
<evidence type="ECO:0000256" key="1">
    <source>
        <dbReference type="SAM" id="Phobius"/>
    </source>
</evidence>
<gene>
    <name evidence="2" type="ORF">OHC33_005735</name>
</gene>
<feature type="transmembrane region" description="Helical" evidence="1">
    <location>
        <begin position="493"/>
        <end position="519"/>
    </location>
</feature>
<name>A0AAN8IMG7_9EURO</name>
<keyword evidence="1" id="KW-0812">Transmembrane</keyword>
<evidence type="ECO:0000313" key="2">
    <source>
        <dbReference type="EMBL" id="KAK5953167.1"/>
    </source>
</evidence>
<proteinExistence type="predicted"/>
<keyword evidence="1" id="KW-1133">Transmembrane helix</keyword>
<evidence type="ECO:0000313" key="3">
    <source>
        <dbReference type="Proteomes" id="UP001316803"/>
    </source>
</evidence>
<reference evidence="2 3" key="1">
    <citation type="submission" date="2022-12" db="EMBL/GenBank/DDBJ databases">
        <title>Genomic features and morphological characterization of a novel Knufia sp. strain isolated from spacecraft assembly facility.</title>
        <authorList>
            <person name="Teixeira M."/>
            <person name="Chander A.M."/>
            <person name="Stajich J.E."/>
            <person name="Venkateswaran K."/>
        </authorList>
    </citation>
    <scope>NUCLEOTIDE SEQUENCE [LARGE SCALE GENOMIC DNA]</scope>
    <source>
        <strain evidence="2 3">FJI-L2-BK-P2</strain>
    </source>
</reference>
<dbReference type="AlphaFoldDB" id="A0AAN8IMG7"/>